<keyword evidence="4" id="KW-1185">Reference proteome</keyword>
<protein>
    <recommendedName>
        <fullName evidence="5">Accumulation-associated protein</fullName>
    </recommendedName>
</protein>
<evidence type="ECO:0000256" key="1">
    <source>
        <dbReference type="SAM" id="MobiDB-lite"/>
    </source>
</evidence>
<dbReference type="OrthoDB" id="3014608at2759"/>
<evidence type="ECO:0008006" key="5">
    <source>
        <dbReference type="Google" id="ProtNLM"/>
    </source>
</evidence>
<accession>A0A5Q4BJ32</accession>
<feature type="compositionally biased region" description="Low complexity" evidence="1">
    <location>
        <begin position="53"/>
        <end position="69"/>
    </location>
</feature>
<evidence type="ECO:0000313" key="3">
    <source>
        <dbReference type="EMBL" id="TQN66667.1"/>
    </source>
</evidence>
<evidence type="ECO:0000256" key="2">
    <source>
        <dbReference type="SAM" id="SignalP"/>
    </source>
</evidence>
<name>A0A5Q4BJ32_9PEZI</name>
<dbReference type="AlphaFoldDB" id="A0A5Q4BJ32"/>
<evidence type="ECO:0000313" key="4">
    <source>
        <dbReference type="Proteomes" id="UP000326340"/>
    </source>
</evidence>
<proteinExistence type="predicted"/>
<organism evidence="3 4">
    <name type="scientific">Colletotrichum shisoi</name>
    <dbReference type="NCBI Taxonomy" id="2078593"/>
    <lineage>
        <taxon>Eukaryota</taxon>
        <taxon>Fungi</taxon>
        <taxon>Dikarya</taxon>
        <taxon>Ascomycota</taxon>
        <taxon>Pezizomycotina</taxon>
        <taxon>Sordariomycetes</taxon>
        <taxon>Hypocreomycetidae</taxon>
        <taxon>Glomerellales</taxon>
        <taxon>Glomerellaceae</taxon>
        <taxon>Colletotrichum</taxon>
        <taxon>Colletotrichum destructivum species complex</taxon>
    </lineage>
</organism>
<feature type="region of interest" description="Disordered" evidence="1">
    <location>
        <begin position="26"/>
        <end position="84"/>
    </location>
</feature>
<sequence length="240" mass="24819">MRFSTLALFSSQLLLATSLPLSGHSTTGIAPRNDGSSHSAAEDVSITKRRPAKGAPASPKPAAGEGAAGEAKEKAGGKGAAKEKEIQGRFAVPVRLGGANVKQDVLFPAGKNGRFEVEFQNAVGRTLTVTENRNPAAPPPGFTAAEPVSYKVSLAEGAQGMTLSKVDYIINPGNALDISKGRIGRLFPELNAFIIDPALGELEFEAEEKELTLTVANTNGEFAVFLPRAAGAGGATAPPR</sequence>
<comment type="caution">
    <text evidence="3">The sequence shown here is derived from an EMBL/GenBank/DDBJ whole genome shotgun (WGS) entry which is preliminary data.</text>
</comment>
<reference evidence="3 4" key="1">
    <citation type="journal article" date="2019" name="Sci. Rep.">
        <title>Colletotrichum shisoi sp. nov., an anthracnose pathogen of Perilla frutescens in Japan: molecular phylogenetic, morphological and genomic evidence.</title>
        <authorList>
            <person name="Gan P."/>
            <person name="Tsushima A."/>
            <person name="Hiroyama R."/>
            <person name="Narusaka M."/>
            <person name="Takano Y."/>
            <person name="Narusaka Y."/>
            <person name="Kawaradani M."/>
            <person name="Damm U."/>
            <person name="Shirasu K."/>
        </authorList>
    </citation>
    <scope>NUCLEOTIDE SEQUENCE [LARGE SCALE GENOMIC DNA]</scope>
    <source>
        <strain evidence="3 4">PG-2018a</strain>
    </source>
</reference>
<keyword evidence="2" id="KW-0732">Signal</keyword>
<feature type="compositionally biased region" description="Polar residues" evidence="1">
    <location>
        <begin position="26"/>
        <end position="39"/>
    </location>
</feature>
<dbReference type="Proteomes" id="UP000326340">
    <property type="component" value="Unassembled WGS sequence"/>
</dbReference>
<gene>
    <name evidence="3" type="ORF">CSHISOI_08766</name>
</gene>
<feature type="signal peptide" evidence="2">
    <location>
        <begin position="1"/>
        <end position="18"/>
    </location>
</feature>
<feature type="compositionally biased region" description="Basic and acidic residues" evidence="1">
    <location>
        <begin position="70"/>
        <end position="84"/>
    </location>
</feature>
<dbReference type="EMBL" id="PUHP01001142">
    <property type="protein sequence ID" value="TQN66667.1"/>
    <property type="molecule type" value="Genomic_DNA"/>
</dbReference>
<feature type="chain" id="PRO_5024901522" description="Accumulation-associated protein" evidence="2">
    <location>
        <begin position="19"/>
        <end position="240"/>
    </location>
</feature>